<dbReference type="Proteomes" id="UP000075737">
    <property type="component" value="Unassembled WGS sequence"/>
</dbReference>
<keyword evidence="5 9" id="KW-0641">Proline biosynthesis</keyword>
<accession>A0A161PVX1</accession>
<evidence type="ECO:0000256" key="3">
    <source>
        <dbReference type="ARBA" id="ARBA00022490"/>
    </source>
</evidence>
<dbReference type="GO" id="GO:0005737">
    <property type="term" value="C:cytoplasm"/>
    <property type="evidence" value="ECO:0007669"/>
    <property type="project" value="UniProtKB-SubCell"/>
</dbReference>
<feature type="domain" description="Pyrroline-5-carboxylate reductase dimerisation" evidence="13">
    <location>
        <begin position="164"/>
        <end position="268"/>
    </location>
</feature>
<dbReference type="EC" id="1.5.1.2" evidence="9 10"/>
<dbReference type="Pfam" id="PF03807">
    <property type="entry name" value="F420_oxidored"/>
    <property type="match status" value="1"/>
</dbReference>
<keyword evidence="7 9" id="KW-0560">Oxidoreductase</keyword>
<evidence type="ECO:0000256" key="2">
    <source>
        <dbReference type="ARBA" id="ARBA00005525"/>
    </source>
</evidence>
<dbReference type="HAMAP" id="MF_01925">
    <property type="entry name" value="P5C_reductase"/>
    <property type="match status" value="1"/>
</dbReference>
<keyword evidence="6 9" id="KW-0521">NADP</keyword>
<dbReference type="InterPro" id="IPR036291">
    <property type="entry name" value="NAD(P)-bd_dom_sf"/>
</dbReference>
<comment type="catalytic activity">
    <reaction evidence="9">
        <text>L-proline + NAD(+) = (S)-1-pyrroline-5-carboxylate + NADH + 2 H(+)</text>
        <dbReference type="Rhea" id="RHEA:14105"/>
        <dbReference type="ChEBI" id="CHEBI:15378"/>
        <dbReference type="ChEBI" id="CHEBI:17388"/>
        <dbReference type="ChEBI" id="CHEBI:57540"/>
        <dbReference type="ChEBI" id="CHEBI:57945"/>
        <dbReference type="ChEBI" id="CHEBI:60039"/>
        <dbReference type="EC" id="1.5.1.2"/>
    </reaction>
</comment>
<dbReference type="InterPro" id="IPR000304">
    <property type="entry name" value="Pyrroline-COOH_reductase"/>
</dbReference>
<dbReference type="PIRSF" id="PIRSF000193">
    <property type="entry name" value="Pyrrol-5-carb_rd"/>
    <property type="match status" value="1"/>
</dbReference>
<dbReference type="AlphaFoldDB" id="A0A161PVX1"/>
<dbReference type="UniPathway" id="UPA00098">
    <property type="reaction ID" value="UER00361"/>
</dbReference>
<organism evidence="14 15">
    <name type="scientific">Thermovenabulum gondwanense</name>
    <dbReference type="NCBI Taxonomy" id="520767"/>
    <lineage>
        <taxon>Bacteria</taxon>
        <taxon>Bacillati</taxon>
        <taxon>Bacillota</taxon>
        <taxon>Clostridia</taxon>
        <taxon>Thermosediminibacterales</taxon>
        <taxon>Thermosediminibacteraceae</taxon>
        <taxon>Thermovenabulum</taxon>
    </lineage>
</organism>
<feature type="domain" description="Pyrroline-5-carboxylate reductase catalytic N-terminal" evidence="12">
    <location>
        <begin position="5"/>
        <end position="101"/>
    </location>
</feature>
<dbReference type="FunFam" id="1.10.3730.10:FF:000001">
    <property type="entry name" value="Pyrroline-5-carboxylate reductase"/>
    <property type="match status" value="1"/>
</dbReference>
<dbReference type="RefSeq" id="WP_068748850.1">
    <property type="nucleotide sequence ID" value="NZ_LOHZ01000037.1"/>
</dbReference>
<evidence type="ECO:0000256" key="4">
    <source>
        <dbReference type="ARBA" id="ARBA00022605"/>
    </source>
</evidence>
<dbReference type="STRING" id="520767.ATZ99_17330"/>
<dbReference type="PANTHER" id="PTHR11645">
    <property type="entry name" value="PYRROLINE-5-CARBOXYLATE REDUCTASE"/>
    <property type="match status" value="1"/>
</dbReference>
<evidence type="ECO:0000313" key="15">
    <source>
        <dbReference type="Proteomes" id="UP000075737"/>
    </source>
</evidence>
<dbReference type="EMBL" id="LOHZ01000037">
    <property type="protein sequence ID" value="KYO65144.1"/>
    <property type="molecule type" value="Genomic_DNA"/>
</dbReference>
<dbReference type="PATRIC" id="fig|520767.4.peg.1848"/>
<comment type="function">
    <text evidence="8 9">Catalyzes the reduction of 1-pyrroline-5-carboxylate (PCA) to L-proline.</text>
</comment>
<evidence type="ECO:0000259" key="13">
    <source>
        <dbReference type="Pfam" id="PF14748"/>
    </source>
</evidence>
<dbReference type="InterPro" id="IPR008927">
    <property type="entry name" value="6-PGluconate_DH-like_C_sf"/>
</dbReference>
<dbReference type="GO" id="GO:0055129">
    <property type="term" value="P:L-proline biosynthetic process"/>
    <property type="evidence" value="ECO:0007669"/>
    <property type="project" value="UniProtKB-UniRule"/>
</dbReference>
<name>A0A161PVX1_9FIRM</name>
<protein>
    <recommendedName>
        <fullName evidence="9 10">Pyrroline-5-carboxylate reductase</fullName>
        <shortName evidence="9">P5C reductase</shortName>
        <shortName evidence="9">P5CR</shortName>
        <ecNumber evidence="9 10">1.5.1.2</ecNumber>
    </recommendedName>
    <alternativeName>
        <fullName evidence="9">PCA reductase</fullName>
    </alternativeName>
</protein>
<comment type="pathway">
    <text evidence="9">Amino-acid biosynthesis; L-proline biosynthesis; L-proline from L-glutamate 5-semialdehyde: step 1/1.</text>
</comment>
<evidence type="ECO:0000313" key="14">
    <source>
        <dbReference type="EMBL" id="KYO65144.1"/>
    </source>
</evidence>
<comment type="catalytic activity">
    <reaction evidence="9">
        <text>L-proline + NADP(+) = (S)-1-pyrroline-5-carboxylate + NADPH + 2 H(+)</text>
        <dbReference type="Rhea" id="RHEA:14109"/>
        <dbReference type="ChEBI" id="CHEBI:15378"/>
        <dbReference type="ChEBI" id="CHEBI:17388"/>
        <dbReference type="ChEBI" id="CHEBI:57783"/>
        <dbReference type="ChEBI" id="CHEBI:58349"/>
        <dbReference type="ChEBI" id="CHEBI:60039"/>
        <dbReference type="EC" id="1.5.1.2"/>
    </reaction>
</comment>
<comment type="subcellular location">
    <subcellularLocation>
        <location evidence="1 9">Cytoplasm</location>
    </subcellularLocation>
</comment>
<evidence type="ECO:0000256" key="10">
    <source>
        <dbReference type="NCBIfam" id="TIGR00112"/>
    </source>
</evidence>
<comment type="caution">
    <text evidence="14">The sequence shown here is derived from an EMBL/GenBank/DDBJ whole genome shotgun (WGS) entry which is preliminary data.</text>
</comment>
<evidence type="ECO:0000256" key="5">
    <source>
        <dbReference type="ARBA" id="ARBA00022650"/>
    </source>
</evidence>
<evidence type="ECO:0000256" key="8">
    <source>
        <dbReference type="ARBA" id="ARBA00058118"/>
    </source>
</evidence>
<evidence type="ECO:0000259" key="12">
    <source>
        <dbReference type="Pfam" id="PF03807"/>
    </source>
</evidence>
<dbReference type="Gene3D" id="3.40.50.720">
    <property type="entry name" value="NAD(P)-binding Rossmann-like Domain"/>
    <property type="match status" value="1"/>
</dbReference>
<dbReference type="Pfam" id="PF14748">
    <property type="entry name" value="P5CR_dimer"/>
    <property type="match status" value="1"/>
</dbReference>
<feature type="binding site" evidence="11">
    <location>
        <begin position="72"/>
        <end position="75"/>
    </location>
    <ligand>
        <name>NADP(+)</name>
        <dbReference type="ChEBI" id="CHEBI:58349"/>
    </ligand>
</feature>
<evidence type="ECO:0000256" key="9">
    <source>
        <dbReference type="HAMAP-Rule" id="MF_01925"/>
    </source>
</evidence>
<keyword evidence="15" id="KW-1185">Reference proteome</keyword>
<dbReference type="SUPFAM" id="SSF51735">
    <property type="entry name" value="NAD(P)-binding Rossmann-fold domains"/>
    <property type="match status" value="1"/>
</dbReference>
<dbReference type="SUPFAM" id="SSF48179">
    <property type="entry name" value="6-phosphogluconate dehydrogenase C-terminal domain-like"/>
    <property type="match status" value="1"/>
</dbReference>
<keyword evidence="4 9" id="KW-0028">Amino-acid biosynthesis</keyword>
<dbReference type="PANTHER" id="PTHR11645:SF0">
    <property type="entry name" value="PYRROLINE-5-CARBOXYLATE REDUCTASE 3"/>
    <property type="match status" value="1"/>
</dbReference>
<evidence type="ECO:0000256" key="6">
    <source>
        <dbReference type="ARBA" id="ARBA00022857"/>
    </source>
</evidence>
<proteinExistence type="inferred from homology"/>
<evidence type="ECO:0000256" key="11">
    <source>
        <dbReference type="PIRSR" id="PIRSR000193-1"/>
    </source>
</evidence>
<dbReference type="FunFam" id="3.40.50.720:FF:000190">
    <property type="entry name" value="Pyrroline-5-carboxylate reductase"/>
    <property type="match status" value="1"/>
</dbReference>
<evidence type="ECO:0000256" key="1">
    <source>
        <dbReference type="ARBA" id="ARBA00004496"/>
    </source>
</evidence>
<dbReference type="InterPro" id="IPR028939">
    <property type="entry name" value="P5C_Rdtase_cat_N"/>
</dbReference>
<gene>
    <name evidence="9 14" type="primary">proC</name>
    <name evidence="14" type="ORF">ATZ99_17330</name>
</gene>
<dbReference type="OrthoDB" id="9805754at2"/>
<keyword evidence="3 9" id="KW-0963">Cytoplasm</keyword>
<evidence type="ECO:0000256" key="7">
    <source>
        <dbReference type="ARBA" id="ARBA00023002"/>
    </source>
</evidence>
<dbReference type="GO" id="GO:0004735">
    <property type="term" value="F:pyrroline-5-carboxylate reductase activity"/>
    <property type="evidence" value="ECO:0007669"/>
    <property type="project" value="UniProtKB-UniRule"/>
</dbReference>
<reference evidence="14 15" key="1">
    <citation type="submission" date="2015-12" db="EMBL/GenBank/DDBJ databases">
        <title>Draft genome of Thermovenabulum gondwanense isolated from a red thermophilic microbial mat colonisisng an outflow channel of a bore well.</title>
        <authorList>
            <person name="Patel B.K."/>
        </authorList>
    </citation>
    <scope>NUCLEOTIDE SEQUENCE [LARGE SCALE GENOMIC DNA]</scope>
    <source>
        <strain evidence="14 15">R270</strain>
    </source>
</reference>
<comment type="similarity">
    <text evidence="2 9">Belongs to the pyrroline-5-carboxylate reductase family.</text>
</comment>
<dbReference type="Gene3D" id="1.10.3730.10">
    <property type="entry name" value="ProC C-terminal domain-like"/>
    <property type="match status" value="1"/>
</dbReference>
<dbReference type="NCBIfam" id="TIGR00112">
    <property type="entry name" value="proC"/>
    <property type="match status" value="1"/>
</dbReference>
<dbReference type="InterPro" id="IPR029036">
    <property type="entry name" value="P5CR_dimer"/>
</dbReference>
<sequence length="278" mass="30356">MDGKKLGFFGAGSMAQALIKGILGALTFPPEGIYVTNKNNEERLRFIEKNFSVRTTRDHQALLKECDVIIIAVKPRDINELLCNIKNYITRDHLVISVVAGVTTSMIEKLVGKNIKVIRAMPNTSCQVKESATAIATGRYAKPEDEEEAFRIFSSVGKVVKVDEQWMDAVTALSGSGPAYVYLMIESLTEAGVKAGLPNEIALNLSIQTVFGAAKMVVETGEMPENLRKKVMSPGGTTVAAIETLKKMGFGDSIIQAVKNAAHRSKELMKERENYNGN</sequence>